<organism evidence="2 3">
    <name type="scientific">Blastocystis sp. subtype 1 (strain ATCC 50177 / NandII)</name>
    <dbReference type="NCBI Taxonomy" id="478820"/>
    <lineage>
        <taxon>Eukaryota</taxon>
        <taxon>Sar</taxon>
        <taxon>Stramenopiles</taxon>
        <taxon>Bigyra</taxon>
        <taxon>Opalozoa</taxon>
        <taxon>Opalinata</taxon>
        <taxon>Blastocystidae</taxon>
        <taxon>Blastocystis</taxon>
    </lineage>
</organism>
<feature type="transmembrane region" description="Helical" evidence="1">
    <location>
        <begin position="16"/>
        <end position="37"/>
    </location>
</feature>
<feature type="transmembrane region" description="Helical" evidence="1">
    <location>
        <begin position="77"/>
        <end position="101"/>
    </location>
</feature>
<feature type="transmembrane region" description="Helical" evidence="1">
    <location>
        <begin position="170"/>
        <end position="190"/>
    </location>
</feature>
<keyword evidence="3" id="KW-1185">Reference proteome</keyword>
<reference evidence="2 3" key="1">
    <citation type="submission" date="2016-05" db="EMBL/GenBank/DDBJ databases">
        <title>Nuclear genome of Blastocystis sp. subtype 1 NandII.</title>
        <authorList>
            <person name="Gentekaki E."/>
            <person name="Curtis B."/>
            <person name="Stairs C."/>
            <person name="Eme L."/>
            <person name="Herman E."/>
            <person name="Klimes V."/>
            <person name="Arias M.C."/>
            <person name="Elias M."/>
            <person name="Hilliou F."/>
            <person name="Klute M."/>
            <person name="Malik S.-B."/>
            <person name="Pightling A."/>
            <person name="Rachubinski R."/>
            <person name="Salas D."/>
            <person name="Schlacht A."/>
            <person name="Suga H."/>
            <person name="Archibald J."/>
            <person name="Ball S.G."/>
            <person name="Clark G."/>
            <person name="Dacks J."/>
            <person name="Van Der Giezen M."/>
            <person name="Tsaousis A."/>
            <person name="Roger A."/>
        </authorList>
    </citation>
    <scope>NUCLEOTIDE SEQUENCE [LARGE SCALE GENOMIC DNA]</scope>
    <source>
        <strain evidence="3">ATCC 50177 / NandII</strain>
    </source>
</reference>
<dbReference type="EMBL" id="LXWW01000027">
    <property type="protein sequence ID" value="OAO17498.1"/>
    <property type="molecule type" value="Genomic_DNA"/>
</dbReference>
<name>A0A196SKC2_BLAHN</name>
<keyword evidence="1" id="KW-1133">Transmembrane helix</keyword>
<proteinExistence type="predicted"/>
<evidence type="ECO:0000313" key="2">
    <source>
        <dbReference type="EMBL" id="OAO17498.1"/>
    </source>
</evidence>
<gene>
    <name evidence="2" type="ORF">AV274_0741</name>
</gene>
<accession>A0A196SKC2</accession>
<dbReference type="Proteomes" id="UP000078348">
    <property type="component" value="Unassembled WGS sequence"/>
</dbReference>
<keyword evidence="1" id="KW-0472">Membrane</keyword>
<dbReference type="AlphaFoldDB" id="A0A196SKC2"/>
<evidence type="ECO:0008006" key="4">
    <source>
        <dbReference type="Google" id="ProtNLM"/>
    </source>
</evidence>
<dbReference type="OrthoDB" id="197193at2759"/>
<protein>
    <recommendedName>
        <fullName evidence="4">Transmembrane protein</fullName>
    </recommendedName>
</protein>
<comment type="caution">
    <text evidence="2">The sequence shown here is derived from an EMBL/GenBank/DDBJ whole genome shotgun (WGS) entry which is preliminary data.</text>
</comment>
<keyword evidence="1" id="KW-0812">Transmembrane</keyword>
<evidence type="ECO:0000313" key="3">
    <source>
        <dbReference type="Proteomes" id="UP000078348"/>
    </source>
</evidence>
<sequence>MGAFKYFLSPNDPNGVYVLSSICAEVGSLGVLIASFLRSLINSSNTTTDWGDCTWQKIQQLDAKCLRILIRNMGKGLWWSQFSNLIIMLLGIITCIPFFAMEDLFSVHEGASVMRNCLIAGTVLEIMSSAFKVGIRSATGVTGYFFAPDEGKNINVDPAMAMASSMLRNCFTWVTFFRDAILAVGVYISAVYDREANVIGGTWRVLGWITAICGALNTVMEFLKVFNYGFFDNESD</sequence>
<evidence type="ECO:0000256" key="1">
    <source>
        <dbReference type="SAM" id="Phobius"/>
    </source>
</evidence>
<feature type="transmembrane region" description="Helical" evidence="1">
    <location>
        <begin position="202"/>
        <end position="223"/>
    </location>
</feature>